<sequence>MKLSINKVSGLLGGMLLSVISTHSWAVANCSFDAGATQTETVPLSPPVISAGADIPVGTILYQGSWSMKNTKMGCQWAQADVGKSFWYSSSTLISNAPLPLSGLMTGPFAGAVYQTNIPGIGVVMSRTPDGNPIIPTRPAVTTDAENPIRQVSNELGGALDFAGSTRYVSLIKTGPITPGSFTLSGANLPSIRTMIEQPVNSHPGSVAVTGLPFTFYNINFQGTLTIATQTCATPDVSVTLGSFEIKDYFTQIGATTPWVDASINLTNCPTFYGFYNSTNTTKLMDYSTGQSTVSTALNNSIGVRLAPTTSVLDAANGVMAIDSTVSGAASGVGIQIGWGESSQAPKLFNLASEQTVALPKDGSPTIRIPLAARYIQTAANPTPGEANGKVVFTINYY</sequence>
<feature type="chain" id="PRO_5047059079" evidence="5">
    <location>
        <begin position="27"/>
        <end position="398"/>
    </location>
</feature>
<dbReference type="PANTHER" id="PTHR33420:SF12">
    <property type="entry name" value="FIMBRIN-LIKE PROTEIN FIMI-RELATED"/>
    <property type="match status" value="1"/>
</dbReference>
<reference evidence="7" key="1">
    <citation type="submission" date="2021-04" db="EMBL/GenBank/DDBJ databases">
        <title>Genome sequence of Serratia sp. arafor3.</title>
        <authorList>
            <person name="Besaury L."/>
        </authorList>
    </citation>
    <scope>NUCLEOTIDE SEQUENCE</scope>
    <source>
        <strain evidence="7">Arafor3</strain>
    </source>
</reference>
<organism evidence="7 8">
    <name type="scientific">Serratia silvae</name>
    <dbReference type="NCBI Taxonomy" id="2824122"/>
    <lineage>
        <taxon>Bacteria</taxon>
        <taxon>Pseudomonadati</taxon>
        <taxon>Pseudomonadota</taxon>
        <taxon>Gammaproteobacteria</taxon>
        <taxon>Enterobacterales</taxon>
        <taxon>Yersiniaceae</taxon>
        <taxon>Serratia</taxon>
    </lineage>
</organism>
<evidence type="ECO:0000259" key="6">
    <source>
        <dbReference type="Pfam" id="PF00419"/>
    </source>
</evidence>
<dbReference type="InterPro" id="IPR008966">
    <property type="entry name" value="Adhesion_dom_sf"/>
</dbReference>
<evidence type="ECO:0000313" key="8">
    <source>
        <dbReference type="Proteomes" id="UP001165275"/>
    </source>
</evidence>
<dbReference type="PANTHER" id="PTHR33420">
    <property type="entry name" value="FIMBRIAL SUBUNIT ELFA-RELATED"/>
    <property type="match status" value="1"/>
</dbReference>
<keyword evidence="8" id="KW-1185">Reference proteome</keyword>
<evidence type="ECO:0000256" key="3">
    <source>
        <dbReference type="ARBA" id="ARBA00022729"/>
    </source>
</evidence>
<dbReference type="Gene3D" id="2.60.40.3310">
    <property type="match status" value="1"/>
</dbReference>
<dbReference type="InterPro" id="IPR000259">
    <property type="entry name" value="Adhesion_dom_fimbrial"/>
</dbReference>
<evidence type="ECO:0000256" key="5">
    <source>
        <dbReference type="SAM" id="SignalP"/>
    </source>
</evidence>
<comment type="similarity">
    <text evidence="2">Belongs to the fimbrial protein family.</text>
</comment>
<dbReference type="Gene3D" id="2.60.40.1090">
    <property type="entry name" value="Fimbrial-type adhesion domain"/>
    <property type="match status" value="1"/>
</dbReference>
<feature type="signal peptide" evidence="5">
    <location>
        <begin position="1"/>
        <end position="26"/>
    </location>
</feature>
<evidence type="ECO:0000256" key="1">
    <source>
        <dbReference type="ARBA" id="ARBA00004561"/>
    </source>
</evidence>
<dbReference type="InterPro" id="IPR050263">
    <property type="entry name" value="Bact_Fimbrial_Adh_Pro"/>
</dbReference>
<evidence type="ECO:0000256" key="4">
    <source>
        <dbReference type="ARBA" id="ARBA00023263"/>
    </source>
</evidence>
<name>A0ABT0K7M8_9GAMM</name>
<feature type="domain" description="Fimbrial-type adhesion" evidence="6">
    <location>
        <begin position="219"/>
        <end position="397"/>
    </location>
</feature>
<keyword evidence="3 5" id="KW-0732">Signal</keyword>
<comment type="subcellular location">
    <subcellularLocation>
        <location evidence="1">Fimbrium</location>
    </subcellularLocation>
</comment>
<dbReference type="Proteomes" id="UP001165275">
    <property type="component" value="Unassembled WGS sequence"/>
</dbReference>
<accession>A0ABT0K7M8</accession>
<evidence type="ECO:0000256" key="2">
    <source>
        <dbReference type="ARBA" id="ARBA00006671"/>
    </source>
</evidence>
<proteinExistence type="inferred from homology"/>
<keyword evidence="4" id="KW-0281">Fimbrium</keyword>
<comment type="caution">
    <text evidence="7">The sequence shown here is derived from an EMBL/GenBank/DDBJ whole genome shotgun (WGS) entry which is preliminary data.</text>
</comment>
<dbReference type="SUPFAM" id="SSF49401">
    <property type="entry name" value="Bacterial adhesins"/>
    <property type="match status" value="1"/>
</dbReference>
<dbReference type="InterPro" id="IPR036937">
    <property type="entry name" value="Adhesion_dom_fimbrial_sf"/>
</dbReference>
<evidence type="ECO:0000313" key="7">
    <source>
        <dbReference type="EMBL" id="MCL1027787.1"/>
    </source>
</evidence>
<dbReference type="Pfam" id="PF00419">
    <property type="entry name" value="Fimbrial"/>
    <property type="match status" value="1"/>
</dbReference>
<dbReference type="EMBL" id="JAGQDC010000001">
    <property type="protein sequence ID" value="MCL1027787.1"/>
    <property type="molecule type" value="Genomic_DNA"/>
</dbReference>
<gene>
    <name evidence="7" type="ORF">KAJ71_01815</name>
</gene>
<protein>
    <submittedName>
        <fullName evidence="7">Fimbrial protein</fullName>
    </submittedName>
</protein>